<proteinExistence type="predicted"/>
<comment type="caution">
    <text evidence="1">The sequence shown here is derived from an EMBL/GenBank/DDBJ whole genome shotgun (WGS) entry which is preliminary data.</text>
</comment>
<gene>
    <name evidence="1" type="ORF">EK21DRAFT_111269</name>
</gene>
<dbReference type="AlphaFoldDB" id="A0A9P4HCV7"/>
<keyword evidence="2" id="KW-1185">Reference proteome</keyword>
<name>A0A9P4HCV7_9PLEO</name>
<evidence type="ECO:0000313" key="1">
    <source>
        <dbReference type="EMBL" id="KAF2031027.1"/>
    </source>
</evidence>
<sequence length="228" mass="25423">MSHQSIEPFPAAARTQHSADDYCHFLGLPRKLRDIIYEHALSFGNGLVTTAQDTAAITLLVKNEHIGGANTDSKSLRGGEPGANKRSAHVGVTAVTGLDHFLNSLTKPNSPFGFLNKAIVQYECMLIKVLVGLEEEMTKWKHNFFVFLGEMEVPQNLRLSLIDDDSMTEEALQEVFMNQERGGRALTDEIDHEIGIDRSIWVQDHQEKDGYLIDDIIAAAMRLFNEGI</sequence>
<organism evidence="1 2">
    <name type="scientific">Setomelanomma holmii</name>
    <dbReference type="NCBI Taxonomy" id="210430"/>
    <lineage>
        <taxon>Eukaryota</taxon>
        <taxon>Fungi</taxon>
        <taxon>Dikarya</taxon>
        <taxon>Ascomycota</taxon>
        <taxon>Pezizomycotina</taxon>
        <taxon>Dothideomycetes</taxon>
        <taxon>Pleosporomycetidae</taxon>
        <taxon>Pleosporales</taxon>
        <taxon>Pleosporineae</taxon>
        <taxon>Phaeosphaeriaceae</taxon>
        <taxon>Setomelanomma</taxon>
    </lineage>
</organism>
<evidence type="ECO:0000313" key="2">
    <source>
        <dbReference type="Proteomes" id="UP000799777"/>
    </source>
</evidence>
<accession>A0A9P4HCV7</accession>
<protein>
    <submittedName>
        <fullName evidence="1">Uncharacterized protein</fullName>
    </submittedName>
</protein>
<reference evidence="1" key="1">
    <citation type="journal article" date="2020" name="Stud. Mycol.">
        <title>101 Dothideomycetes genomes: a test case for predicting lifestyles and emergence of pathogens.</title>
        <authorList>
            <person name="Haridas S."/>
            <person name="Albert R."/>
            <person name="Binder M."/>
            <person name="Bloem J."/>
            <person name="Labutti K."/>
            <person name="Salamov A."/>
            <person name="Andreopoulos B."/>
            <person name="Baker S."/>
            <person name="Barry K."/>
            <person name="Bills G."/>
            <person name="Bluhm B."/>
            <person name="Cannon C."/>
            <person name="Castanera R."/>
            <person name="Culley D."/>
            <person name="Daum C."/>
            <person name="Ezra D."/>
            <person name="Gonzalez J."/>
            <person name="Henrissat B."/>
            <person name="Kuo A."/>
            <person name="Liang C."/>
            <person name="Lipzen A."/>
            <person name="Lutzoni F."/>
            <person name="Magnuson J."/>
            <person name="Mondo S."/>
            <person name="Nolan M."/>
            <person name="Ohm R."/>
            <person name="Pangilinan J."/>
            <person name="Park H.-J."/>
            <person name="Ramirez L."/>
            <person name="Alfaro M."/>
            <person name="Sun H."/>
            <person name="Tritt A."/>
            <person name="Yoshinaga Y."/>
            <person name="Zwiers L.-H."/>
            <person name="Turgeon B."/>
            <person name="Goodwin S."/>
            <person name="Spatafora J."/>
            <person name="Crous P."/>
            <person name="Grigoriev I."/>
        </authorList>
    </citation>
    <scope>NUCLEOTIDE SEQUENCE</scope>
    <source>
        <strain evidence="1">CBS 110217</strain>
    </source>
</reference>
<dbReference type="EMBL" id="ML978184">
    <property type="protein sequence ID" value="KAF2031027.1"/>
    <property type="molecule type" value="Genomic_DNA"/>
</dbReference>
<dbReference type="Proteomes" id="UP000799777">
    <property type="component" value="Unassembled WGS sequence"/>
</dbReference>